<keyword evidence="5" id="KW-1185">Reference proteome</keyword>
<dbReference type="AlphaFoldDB" id="A0A8J8MID6"/>
<evidence type="ECO:0000256" key="3">
    <source>
        <dbReference type="SAM" id="SignalP"/>
    </source>
</evidence>
<dbReference type="PANTHER" id="PTHR15108">
    <property type="entry name" value="N-ACYLGLUCOSAMINE-2-EPIMERASE"/>
    <property type="match status" value="1"/>
</dbReference>
<proteinExistence type="inferred from homology"/>
<reference evidence="4" key="1">
    <citation type="submission" date="2020-07" db="EMBL/GenBank/DDBJ databases">
        <title>Vallitalea pronyensis genome.</title>
        <authorList>
            <person name="Postec A."/>
        </authorList>
    </citation>
    <scope>NUCLEOTIDE SEQUENCE</scope>
    <source>
        <strain evidence="4">FatNI3</strain>
    </source>
</reference>
<dbReference type="EMBL" id="CP058649">
    <property type="protein sequence ID" value="QUI22144.1"/>
    <property type="molecule type" value="Genomic_DNA"/>
</dbReference>
<feature type="signal peptide" evidence="3">
    <location>
        <begin position="1"/>
        <end position="30"/>
    </location>
</feature>
<evidence type="ECO:0000313" key="5">
    <source>
        <dbReference type="Proteomes" id="UP000683246"/>
    </source>
</evidence>
<evidence type="ECO:0000256" key="1">
    <source>
        <dbReference type="ARBA" id="ARBA00008558"/>
    </source>
</evidence>
<dbReference type="Proteomes" id="UP000683246">
    <property type="component" value="Chromosome"/>
</dbReference>
<protein>
    <submittedName>
        <fullName evidence="4">AGE family epimerase/isomerase</fullName>
    </submittedName>
</protein>
<dbReference type="KEGG" id="vpy:HZI73_07440"/>
<keyword evidence="3" id="KW-0732">Signal</keyword>
<comment type="similarity">
    <text evidence="1">Belongs to the N-acylglucosamine 2-epimerase family.</text>
</comment>
<dbReference type="Gene3D" id="1.50.10.10">
    <property type="match status" value="1"/>
</dbReference>
<organism evidence="4 5">
    <name type="scientific">Vallitalea pronyensis</name>
    <dbReference type="NCBI Taxonomy" id="1348613"/>
    <lineage>
        <taxon>Bacteria</taxon>
        <taxon>Bacillati</taxon>
        <taxon>Bacillota</taxon>
        <taxon>Clostridia</taxon>
        <taxon>Lachnospirales</taxon>
        <taxon>Vallitaleaceae</taxon>
        <taxon>Vallitalea</taxon>
    </lineage>
</organism>
<sequence length="644" mass="74686">MKKTCKYFSCILTLLFVLNAICMNNQVVYASSDVNVYDKFTTLNQWDISNQYDWIIVNGIACNINCTEESTLTLSQSFHTLDRKTLTLRFDLRTINLDSDEYLAVDVYDGQGWIPLQEWNGTVDWKTVDFNLKDYANSELKIRFRAKKDSPFAFIGIDNLTITDRYGTVPAPASLPNIIAGDHWKNHFIHDVKPFWTTDIAMGENGNFPTYREMDGSIPDPIIHEDGTDRSLRYVRMLSRQTYAYAMGYLLTGDEELLKLSKKGCNWIKNHGKDNVNGGWYMTLNQDGTPANPNEDKDAQNLSYTAMGFGSYYFVTRDEAMENEVLGIRDLMFNKYWDATNERMMDGLDYTLTNEIDLRNDNAYELVAALDNINAYMLIVQPVLRDYTRRNQFLSDMQTLSDSMIKHFYQDGIFWGTSGNKGIYDGKDHNDFGHSLKTYWMMLQLDKRLPDHPYHALLTEGDNSVNKWVNLAYDDNYGRWAQYPTSQTTHNEDGVSWWVYCEEDQLTATLNLASQDYSSILENTLDNWRTDFVDTVYGNNRGIFDGVQRDGSGHNWPADSTSKAWHWKNAYHETEHALIMYIIGRQMEGKNVELYFAVPESQKETFIAKPYMYEGKEVNREYLHTFEVDGQQLRKVKVTFTDVY</sequence>
<dbReference type="GO" id="GO:0005975">
    <property type="term" value="P:carbohydrate metabolic process"/>
    <property type="evidence" value="ECO:0007669"/>
    <property type="project" value="InterPro"/>
</dbReference>
<name>A0A8J8MID6_9FIRM</name>
<evidence type="ECO:0000313" key="4">
    <source>
        <dbReference type="EMBL" id="QUI22144.1"/>
    </source>
</evidence>
<dbReference type="Pfam" id="PF07221">
    <property type="entry name" value="GlcNAc_2-epim"/>
    <property type="match status" value="1"/>
</dbReference>
<dbReference type="InterPro" id="IPR012341">
    <property type="entry name" value="6hp_glycosidase-like_sf"/>
</dbReference>
<keyword evidence="2" id="KW-0413">Isomerase</keyword>
<evidence type="ECO:0000256" key="2">
    <source>
        <dbReference type="ARBA" id="ARBA00023235"/>
    </source>
</evidence>
<feature type="chain" id="PRO_5035314205" evidence="3">
    <location>
        <begin position="31"/>
        <end position="644"/>
    </location>
</feature>
<accession>A0A8J8MID6</accession>
<dbReference type="RefSeq" id="WP_212697622.1">
    <property type="nucleotide sequence ID" value="NZ_CP058649.1"/>
</dbReference>
<gene>
    <name evidence="4" type="ORF">HZI73_07440</name>
</gene>
<dbReference type="GO" id="GO:0016853">
    <property type="term" value="F:isomerase activity"/>
    <property type="evidence" value="ECO:0007669"/>
    <property type="project" value="UniProtKB-KW"/>
</dbReference>
<dbReference type="InterPro" id="IPR010819">
    <property type="entry name" value="AGE/CE"/>
</dbReference>
<dbReference type="InterPro" id="IPR008928">
    <property type="entry name" value="6-hairpin_glycosidase_sf"/>
</dbReference>
<dbReference type="SUPFAM" id="SSF48208">
    <property type="entry name" value="Six-hairpin glycosidases"/>
    <property type="match status" value="1"/>
</dbReference>